<dbReference type="RefSeq" id="WP_226694770.1">
    <property type="nucleotide sequence ID" value="NZ_JAJAPX010000001.1"/>
</dbReference>
<keyword evidence="4" id="KW-1185">Reference proteome</keyword>
<keyword evidence="1 3" id="KW-0808">Transferase</keyword>
<dbReference type="GO" id="GO:0016757">
    <property type="term" value="F:glycosyltransferase activity"/>
    <property type="evidence" value="ECO:0007669"/>
    <property type="project" value="UniProtKB-KW"/>
</dbReference>
<dbReference type="InterPro" id="IPR028098">
    <property type="entry name" value="Glyco_trans_4-like_N"/>
</dbReference>
<dbReference type="EMBL" id="JAJAPX010000001">
    <property type="protein sequence ID" value="MCB4807312.1"/>
    <property type="molecule type" value="Genomic_DNA"/>
</dbReference>
<dbReference type="PANTHER" id="PTHR46401">
    <property type="entry name" value="GLYCOSYLTRANSFERASE WBBK-RELATED"/>
    <property type="match status" value="1"/>
</dbReference>
<reference evidence="3" key="1">
    <citation type="submission" date="2021-10" db="EMBL/GenBank/DDBJ databases">
        <title>Tamlana sargassums sp. nov., and Tamlana laminarinivorans sp. nov., two new bacteria isolated from the brown alga.</title>
        <authorList>
            <person name="Li J."/>
        </authorList>
    </citation>
    <scope>NUCLEOTIDE SEQUENCE</scope>
    <source>
        <strain evidence="3">62-3</strain>
    </source>
</reference>
<sequence>MAIALRDKGYCVSVLSSFPLYPNWKPERTSEKISGIEIKRGGLYIRYSTNPFLRRAILELWYGIYVLIYVLKNRKSIDFVLPVFPPSLAFYVTSILYKKKTIKIGMIHDLQEVYSNGKRGFLNQVVSYFINKIEGKAFRNCDTLLFLSNEMKETAKELYKLSEDKLVVQYPFANINNENTTDILNNILPQDKIHIVYSGALSEKQNPLGLYAFYDFASKKIENCQFHIFSQGDIFNSLKKSNKNSLIFFHDLVPKESLSELYLKSTVQIVPQLPGTSIGSLPSKLPNLLISKCKTLVITDSGGEIEKLFKKYDLEKVVTSWDNNNLLNSLLDLLNNEKTIDDEKVEVLKGIFSLESMVNKMNLK</sequence>
<evidence type="ECO:0000256" key="1">
    <source>
        <dbReference type="ARBA" id="ARBA00022679"/>
    </source>
</evidence>
<dbReference type="EC" id="2.4.-.-" evidence="3"/>
<gene>
    <name evidence="3" type="ORF">LG651_03545</name>
</gene>
<organism evidence="3 4">
    <name type="scientific">Neotamlana sargassicola</name>
    <dbReference type="NCBI Taxonomy" id="2883125"/>
    <lineage>
        <taxon>Bacteria</taxon>
        <taxon>Pseudomonadati</taxon>
        <taxon>Bacteroidota</taxon>
        <taxon>Flavobacteriia</taxon>
        <taxon>Flavobacteriales</taxon>
        <taxon>Flavobacteriaceae</taxon>
        <taxon>Neotamlana</taxon>
    </lineage>
</organism>
<name>A0A9X1I4T8_9FLAO</name>
<proteinExistence type="predicted"/>
<dbReference type="SUPFAM" id="SSF53756">
    <property type="entry name" value="UDP-Glycosyltransferase/glycogen phosphorylase"/>
    <property type="match status" value="1"/>
</dbReference>
<evidence type="ECO:0000313" key="4">
    <source>
        <dbReference type="Proteomes" id="UP001139286"/>
    </source>
</evidence>
<accession>A0A9X1I4T8</accession>
<comment type="caution">
    <text evidence="3">The sequence shown here is derived from an EMBL/GenBank/DDBJ whole genome shotgun (WGS) entry which is preliminary data.</text>
</comment>
<dbReference type="Proteomes" id="UP001139286">
    <property type="component" value="Unassembled WGS sequence"/>
</dbReference>
<dbReference type="AlphaFoldDB" id="A0A9X1I4T8"/>
<feature type="domain" description="Glycosyltransferase subfamily 4-like N-terminal" evidence="2">
    <location>
        <begin position="2"/>
        <end position="174"/>
    </location>
</feature>
<dbReference type="Gene3D" id="3.40.50.2000">
    <property type="entry name" value="Glycogen Phosphorylase B"/>
    <property type="match status" value="2"/>
</dbReference>
<evidence type="ECO:0000313" key="3">
    <source>
        <dbReference type="EMBL" id="MCB4807312.1"/>
    </source>
</evidence>
<keyword evidence="3" id="KW-0328">Glycosyltransferase</keyword>
<dbReference type="Pfam" id="PF13439">
    <property type="entry name" value="Glyco_transf_4"/>
    <property type="match status" value="1"/>
</dbReference>
<dbReference type="PANTHER" id="PTHR46401:SF2">
    <property type="entry name" value="GLYCOSYLTRANSFERASE WBBK-RELATED"/>
    <property type="match status" value="1"/>
</dbReference>
<protein>
    <submittedName>
        <fullName evidence="3">Glycosyltransferase</fullName>
        <ecNumber evidence="3">2.4.-.-</ecNumber>
    </submittedName>
</protein>
<evidence type="ECO:0000259" key="2">
    <source>
        <dbReference type="Pfam" id="PF13439"/>
    </source>
</evidence>